<dbReference type="OrthoDB" id="7561239at2"/>
<evidence type="ECO:0000313" key="3">
    <source>
        <dbReference type="Proteomes" id="UP000295509"/>
    </source>
</evidence>
<dbReference type="InterPro" id="IPR021267">
    <property type="entry name" value="DUF2844"/>
</dbReference>
<reference evidence="2 3" key="1">
    <citation type="submission" date="2019-03" db="EMBL/GenBank/DDBJ databases">
        <title>Genomic Encyclopedia of Type Strains, Phase III (KMG-III): the genomes of soil and plant-associated and newly described type strains.</title>
        <authorList>
            <person name="Whitman W."/>
        </authorList>
    </citation>
    <scope>NUCLEOTIDE SEQUENCE [LARGE SCALE GENOMIC DNA]</scope>
    <source>
        <strain evidence="2 3">LMG 29544</strain>
    </source>
</reference>
<feature type="signal peptide" evidence="1">
    <location>
        <begin position="1"/>
        <end position="31"/>
    </location>
</feature>
<proteinExistence type="predicted"/>
<sequence length="159" mass="16552">MKFAMNCPAMRAAAAAGISAALLLTVSPVRAQLGGTMSTTPSAASEAIVNDLADASIRIRGWTDEGGTTIREYATGDGLIFAYTWQGPTMPNLDRLLGEYKASYRAKATALLATAGSLHASRVAQPDVIVDSGGQMRSYVGRAWLPAVIPPGISPADLQ</sequence>
<dbReference type="Pfam" id="PF11005">
    <property type="entry name" value="DUF2844"/>
    <property type="match status" value="1"/>
</dbReference>
<protein>
    <submittedName>
        <fullName evidence="2">Uncharacterized protein DUF2844</fullName>
    </submittedName>
</protein>
<keyword evidence="1" id="KW-0732">Signal</keyword>
<dbReference type="EMBL" id="SORE01000020">
    <property type="protein sequence ID" value="TDY42683.1"/>
    <property type="molecule type" value="Genomic_DNA"/>
</dbReference>
<dbReference type="Proteomes" id="UP000295509">
    <property type="component" value="Unassembled WGS sequence"/>
</dbReference>
<name>A0A4R8LHJ1_9BURK</name>
<keyword evidence="3" id="KW-1185">Reference proteome</keyword>
<evidence type="ECO:0000313" key="2">
    <source>
        <dbReference type="EMBL" id="TDY42683.1"/>
    </source>
</evidence>
<gene>
    <name evidence="2" type="ORF">BX592_12045</name>
</gene>
<dbReference type="AlphaFoldDB" id="A0A4R8LHJ1"/>
<organism evidence="2 3">
    <name type="scientific">Paraburkholderia rhizosphaerae</name>
    <dbReference type="NCBI Taxonomy" id="480658"/>
    <lineage>
        <taxon>Bacteria</taxon>
        <taxon>Pseudomonadati</taxon>
        <taxon>Pseudomonadota</taxon>
        <taxon>Betaproteobacteria</taxon>
        <taxon>Burkholderiales</taxon>
        <taxon>Burkholderiaceae</taxon>
        <taxon>Paraburkholderia</taxon>
    </lineage>
</organism>
<comment type="caution">
    <text evidence="2">The sequence shown here is derived from an EMBL/GenBank/DDBJ whole genome shotgun (WGS) entry which is preliminary data.</text>
</comment>
<evidence type="ECO:0000256" key="1">
    <source>
        <dbReference type="SAM" id="SignalP"/>
    </source>
</evidence>
<feature type="chain" id="PRO_5020951516" evidence="1">
    <location>
        <begin position="32"/>
        <end position="159"/>
    </location>
</feature>
<accession>A0A4R8LHJ1</accession>